<gene>
    <name evidence="2" type="ORF">C1645_688280</name>
</gene>
<reference evidence="2 3" key="1">
    <citation type="submission" date="2018-06" db="EMBL/GenBank/DDBJ databases">
        <title>Comparative genomics reveals the genomic features of Rhizophagus irregularis, R. cerebriforme, R. diaphanum and Gigaspora rosea, and their symbiotic lifestyle signature.</title>
        <authorList>
            <person name="Morin E."/>
            <person name="San Clemente H."/>
            <person name="Chen E.C.H."/>
            <person name="De La Providencia I."/>
            <person name="Hainaut M."/>
            <person name="Kuo A."/>
            <person name="Kohler A."/>
            <person name="Murat C."/>
            <person name="Tang N."/>
            <person name="Roy S."/>
            <person name="Loubradou J."/>
            <person name="Henrissat B."/>
            <person name="Grigoriev I.V."/>
            <person name="Corradi N."/>
            <person name="Roux C."/>
            <person name="Martin F.M."/>
        </authorList>
    </citation>
    <scope>NUCLEOTIDE SEQUENCE [LARGE SCALE GENOMIC DNA]</scope>
    <source>
        <strain evidence="2 3">DAOM 227022</strain>
    </source>
</reference>
<keyword evidence="2" id="KW-0808">Transferase</keyword>
<evidence type="ECO:0000313" key="2">
    <source>
        <dbReference type="EMBL" id="RIA96039.1"/>
    </source>
</evidence>
<dbReference type="EMBL" id="QKYT01000051">
    <property type="protein sequence ID" value="RIA96039.1"/>
    <property type="molecule type" value="Genomic_DNA"/>
</dbReference>
<dbReference type="Pfam" id="PF07714">
    <property type="entry name" value="PK_Tyr_Ser-Thr"/>
    <property type="match status" value="1"/>
</dbReference>
<dbReference type="InterPro" id="IPR011009">
    <property type="entry name" value="Kinase-like_dom_sf"/>
</dbReference>
<dbReference type="Proteomes" id="UP000265703">
    <property type="component" value="Unassembled WGS sequence"/>
</dbReference>
<dbReference type="PROSITE" id="PS50011">
    <property type="entry name" value="PROTEIN_KINASE_DOM"/>
    <property type="match status" value="1"/>
</dbReference>
<organism evidence="2 3">
    <name type="scientific">Glomus cerebriforme</name>
    <dbReference type="NCBI Taxonomy" id="658196"/>
    <lineage>
        <taxon>Eukaryota</taxon>
        <taxon>Fungi</taxon>
        <taxon>Fungi incertae sedis</taxon>
        <taxon>Mucoromycota</taxon>
        <taxon>Glomeromycotina</taxon>
        <taxon>Glomeromycetes</taxon>
        <taxon>Glomerales</taxon>
        <taxon>Glomeraceae</taxon>
        <taxon>Glomus</taxon>
    </lineage>
</organism>
<dbReference type="InterPro" id="IPR001245">
    <property type="entry name" value="Ser-Thr/Tyr_kinase_cat_dom"/>
</dbReference>
<keyword evidence="2" id="KW-0418">Kinase</keyword>
<dbReference type="AlphaFoldDB" id="A0A397TFC1"/>
<sequence>MYIIECYGITQDLHSNNYALVLKLKDCSLRSFLDKNYNSLTLKDKLYIIERICLGLDCIHNHNIIHRDLHLGNILYSINDKKRIEISISDFGFCKPAYENSSVPGKKIYGVMPYMAPEIWNGKEYTKESDIYSFGIIINEILSGSRPYQNVPHNINLALNICYGDRPNIRNGTPEPLKKLIQKCWDADIKNRPNTNQIYNMLRDFMYKKKDQGSYNFKEHTELYEKLQGSSHNMNDGTDGEVIMKDPPSKPQIFFSQAKYKSKFLNLPNLPAPVNSKSFMILKSGKFIYFSYFKYFAKNY</sequence>
<evidence type="ECO:0000259" key="1">
    <source>
        <dbReference type="PROSITE" id="PS50011"/>
    </source>
</evidence>
<proteinExistence type="predicted"/>
<dbReference type="GO" id="GO:0004672">
    <property type="term" value="F:protein kinase activity"/>
    <property type="evidence" value="ECO:0007669"/>
    <property type="project" value="InterPro"/>
</dbReference>
<dbReference type="SUPFAM" id="SSF56112">
    <property type="entry name" value="Protein kinase-like (PK-like)"/>
    <property type="match status" value="1"/>
</dbReference>
<dbReference type="InterPro" id="IPR053215">
    <property type="entry name" value="TKL_Ser/Thr_kinase"/>
</dbReference>
<dbReference type="PANTHER" id="PTHR45756">
    <property type="entry name" value="PALMITOYLTRANSFERASE"/>
    <property type="match status" value="1"/>
</dbReference>
<dbReference type="Gene3D" id="1.10.510.10">
    <property type="entry name" value="Transferase(Phosphotransferase) domain 1"/>
    <property type="match status" value="1"/>
</dbReference>
<protein>
    <submittedName>
        <fullName evidence="2">Kinase-like domain-containing protein</fullName>
    </submittedName>
</protein>
<feature type="domain" description="Protein kinase" evidence="1">
    <location>
        <begin position="1"/>
        <end position="206"/>
    </location>
</feature>
<evidence type="ECO:0000313" key="3">
    <source>
        <dbReference type="Proteomes" id="UP000265703"/>
    </source>
</evidence>
<dbReference type="OrthoDB" id="5979581at2759"/>
<comment type="caution">
    <text evidence="2">The sequence shown here is derived from an EMBL/GenBank/DDBJ whole genome shotgun (WGS) entry which is preliminary data.</text>
</comment>
<dbReference type="InterPro" id="IPR000719">
    <property type="entry name" value="Prot_kinase_dom"/>
</dbReference>
<accession>A0A397TFC1</accession>
<name>A0A397TFC1_9GLOM</name>
<dbReference type="GO" id="GO:0005524">
    <property type="term" value="F:ATP binding"/>
    <property type="evidence" value="ECO:0007669"/>
    <property type="project" value="InterPro"/>
</dbReference>
<keyword evidence="3" id="KW-1185">Reference proteome</keyword>
<dbReference type="PANTHER" id="PTHR45756:SF1">
    <property type="entry name" value="PROTEIN KINASE DOMAIN CONTAINING PROTEIN"/>
    <property type="match status" value="1"/>
</dbReference>